<name>A0A1H9HXT6_FLAFI</name>
<accession>A0A1H9HXT6</accession>
<evidence type="ECO:0000313" key="2">
    <source>
        <dbReference type="Proteomes" id="UP000183658"/>
    </source>
</evidence>
<evidence type="ECO:0000313" key="1">
    <source>
        <dbReference type="EMBL" id="SEQ67154.1"/>
    </source>
</evidence>
<keyword evidence="2" id="KW-1185">Reference proteome</keyword>
<organism evidence="1 2">
    <name type="scientific">Flavobacterium frigoris</name>
    <dbReference type="NCBI Taxonomy" id="229204"/>
    <lineage>
        <taxon>Bacteria</taxon>
        <taxon>Pseudomonadati</taxon>
        <taxon>Bacteroidota</taxon>
        <taxon>Flavobacteriia</taxon>
        <taxon>Flavobacteriales</taxon>
        <taxon>Flavobacteriaceae</taxon>
        <taxon>Flavobacterium</taxon>
    </lineage>
</organism>
<dbReference type="AlphaFoldDB" id="A0A1H9HXT6"/>
<dbReference type="Proteomes" id="UP000183658">
    <property type="component" value="Unassembled WGS sequence"/>
</dbReference>
<proteinExistence type="predicted"/>
<dbReference type="EMBL" id="FOFZ01000003">
    <property type="protein sequence ID" value="SEQ67154.1"/>
    <property type="molecule type" value="Genomic_DNA"/>
</dbReference>
<protein>
    <submittedName>
        <fullName evidence="1">Uncharacterized protein</fullName>
    </submittedName>
</protein>
<sequence>MTTTQDVHILNNLMNMLMNMFESLVYTSPR</sequence>
<gene>
    <name evidence="1" type="ORF">SAMN05444355_103293</name>
</gene>
<reference evidence="2" key="1">
    <citation type="submission" date="2016-10" db="EMBL/GenBank/DDBJ databases">
        <authorList>
            <person name="Varghese N."/>
            <person name="Submissions S."/>
        </authorList>
    </citation>
    <scope>NUCLEOTIDE SEQUENCE [LARGE SCALE GENOMIC DNA]</scope>
    <source>
        <strain evidence="2">DSM 15719</strain>
    </source>
</reference>